<evidence type="ECO:0000313" key="3">
    <source>
        <dbReference type="Proteomes" id="UP000261540"/>
    </source>
</evidence>
<proteinExistence type="predicted"/>
<dbReference type="Gene3D" id="3.10.20.90">
    <property type="entry name" value="Phosphatidylinositol 3-kinase Catalytic Subunit, Chain A, domain 1"/>
    <property type="match status" value="1"/>
</dbReference>
<dbReference type="Pfam" id="PF00240">
    <property type="entry name" value="ubiquitin"/>
    <property type="match status" value="1"/>
</dbReference>
<dbReference type="PROSITE" id="PS50053">
    <property type="entry name" value="UBIQUITIN_2"/>
    <property type="match status" value="1"/>
</dbReference>
<dbReference type="Proteomes" id="UP000261540">
    <property type="component" value="Unplaced"/>
</dbReference>
<keyword evidence="3" id="KW-1185">Reference proteome</keyword>
<feature type="domain" description="Ubiquitin-like" evidence="1">
    <location>
        <begin position="30"/>
        <end position="105"/>
    </location>
</feature>
<organism evidence="2 3">
    <name type="scientific">Paramormyrops kingsleyae</name>
    <dbReference type="NCBI Taxonomy" id="1676925"/>
    <lineage>
        <taxon>Eukaryota</taxon>
        <taxon>Metazoa</taxon>
        <taxon>Chordata</taxon>
        <taxon>Craniata</taxon>
        <taxon>Vertebrata</taxon>
        <taxon>Euteleostomi</taxon>
        <taxon>Actinopterygii</taxon>
        <taxon>Neopterygii</taxon>
        <taxon>Teleostei</taxon>
        <taxon>Osteoglossocephala</taxon>
        <taxon>Osteoglossomorpha</taxon>
        <taxon>Osteoglossiformes</taxon>
        <taxon>Mormyridae</taxon>
        <taxon>Paramormyrops</taxon>
    </lineage>
</organism>
<protein>
    <submittedName>
        <fullName evidence="2">ISG15 ubiquitin like modifier</fullName>
    </submittedName>
</protein>
<evidence type="ECO:0000259" key="1">
    <source>
        <dbReference type="PROSITE" id="PS50053"/>
    </source>
</evidence>
<accession>A0A3B3QUZ2</accession>
<dbReference type="STRING" id="1676925.ENSPKIP00000009943"/>
<dbReference type="InterPro" id="IPR000626">
    <property type="entry name" value="Ubiquitin-like_dom"/>
</dbReference>
<dbReference type="PRINTS" id="PR00348">
    <property type="entry name" value="UBIQUITIN"/>
</dbReference>
<reference evidence="2" key="1">
    <citation type="submission" date="2025-08" db="UniProtKB">
        <authorList>
            <consortium name="Ensembl"/>
        </authorList>
    </citation>
    <scope>IDENTIFICATION</scope>
</reference>
<dbReference type="Ensembl" id="ENSPKIT00000034056.1">
    <property type="protein sequence ID" value="ENSPKIP00000009943.1"/>
    <property type="gene ID" value="ENSPKIG00000024848.1"/>
</dbReference>
<dbReference type="FunFam" id="3.10.20.90:FF:000222">
    <property type="entry name" value="Polyubiquitin 5"/>
    <property type="match status" value="1"/>
</dbReference>
<dbReference type="GeneTree" id="ENSGT00940000162007"/>
<dbReference type="InterPro" id="IPR050158">
    <property type="entry name" value="Ubiquitin_ubiquitin-like"/>
</dbReference>
<dbReference type="AlphaFoldDB" id="A0A3B3QUZ2"/>
<dbReference type="InterPro" id="IPR019956">
    <property type="entry name" value="Ubiquitin_dom"/>
</dbReference>
<dbReference type="InterPro" id="IPR029071">
    <property type="entry name" value="Ubiquitin-like_domsf"/>
</dbReference>
<reference evidence="2" key="2">
    <citation type="submission" date="2025-09" db="UniProtKB">
        <authorList>
            <consortium name="Ensembl"/>
        </authorList>
    </citation>
    <scope>IDENTIFICATION</scope>
</reference>
<dbReference type="PANTHER" id="PTHR10666">
    <property type="entry name" value="UBIQUITIN"/>
    <property type="match status" value="1"/>
</dbReference>
<sequence>KGTTSVKTLAEYGVRSGSTVIVLVTEPGPIQVFLKTVNGTIHTYEITPGETVSEFKRKVFNKERVAVDQQRLIYEGRQMEDGKKLEDYDVTNESTIFLTLRLRGG</sequence>
<name>A0A3B3QUZ2_9TELE</name>
<dbReference type="SMART" id="SM00213">
    <property type="entry name" value="UBQ"/>
    <property type="match status" value="1"/>
</dbReference>
<dbReference type="SUPFAM" id="SSF54236">
    <property type="entry name" value="Ubiquitin-like"/>
    <property type="match status" value="1"/>
</dbReference>
<evidence type="ECO:0000313" key="2">
    <source>
        <dbReference type="Ensembl" id="ENSPKIP00000009943.1"/>
    </source>
</evidence>